<evidence type="ECO:0000256" key="5">
    <source>
        <dbReference type="ARBA" id="ARBA00012518"/>
    </source>
</evidence>
<keyword evidence="8 19" id="KW-0132">Cell division</keyword>
<dbReference type="HAMAP" id="MF_00037">
    <property type="entry name" value="MurB"/>
    <property type="match status" value="1"/>
</dbReference>
<keyword evidence="11 19" id="KW-0521">NADP</keyword>
<dbReference type="GO" id="GO:0005829">
    <property type="term" value="C:cytosol"/>
    <property type="evidence" value="ECO:0007669"/>
    <property type="project" value="TreeGrafter"/>
</dbReference>
<dbReference type="SUPFAM" id="SSF56176">
    <property type="entry name" value="FAD-binding/transporter-associated domain-like"/>
    <property type="match status" value="1"/>
</dbReference>
<evidence type="ECO:0000313" key="22">
    <source>
        <dbReference type="Proteomes" id="UP000235731"/>
    </source>
</evidence>
<dbReference type="InterPro" id="IPR016167">
    <property type="entry name" value="FAD-bd_PCMH_sub1"/>
</dbReference>
<dbReference type="GO" id="GO:0008360">
    <property type="term" value="P:regulation of cell shape"/>
    <property type="evidence" value="ECO:0007669"/>
    <property type="project" value="UniProtKB-KW"/>
</dbReference>
<dbReference type="GO" id="GO:0071555">
    <property type="term" value="P:cell wall organization"/>
    <property type="evidence" value="ECO:0007669"/>
    <property type="project" value="UniProtKB-KW"/>
</dbReference>
<dbReference type="InterPro" id="IPR011601">
    <property type="entry name" value="MurB_C"/>
</dbReference>
<keyword evidence="13 19" id="KW-0573">Peptidoglycan synthesis</keyword>
<evidence type="ECO:0000256" key="18">
    <source>
        <dbReference type="ARBA" id="ARBA00048914"/>
    </source>
</evidence>
<dbReference type="Pfam" id="PF02873">
    <property type="entry name" value="MurB_C"/>
    <property type="match status" value="1"/>
</dbReference>
<keyword evidence="10 19" id="KW-0274">FAD</keyword>
<evidence type="ECO:0000256" key="15">
    <source>
        <dbReference type="ARBA" id="ARBA00023306"/>
    </source>
</evidence>
<feature type="active site" evidence="19">
    <location>
        <position position="302"/>
    </location>
</feature>
<keyword evidence="14 19" id="KW-0560">Oxidoreductase</keyword>
<dbReference type="GO" id="GO:0008762">
    <property type="term" value="F:UDP-N-acetylmuramate dehydrogenase activity"/>
    <property type="evidence" value="ECO:0007669"/>
    <property type="project" value="UniProtKB-UniRule"/>
</dbReference>
<evidence type="ECO:0000256" key="1">
    <source>
        <dbReference type="ARBA" id="ARBA00001974"/>
    </source>
</evidence>
<evidence type="ECO:0000313" key="21">
    <source>
        <dbReference type="EMBL" id="PMP64567.1"/>
    </source>
</evidence>
<comment type="caution">
    <text evidence="21">The sequence shown here is derived from an EMBL/GenBank/DDBJ whole genome shotgun (WGS) entry which is preliminary data.</text>
</comment>
<comment type="pathway">
    <text evidence="4 19">Cell wall biogenesis; peptidoglycan biosynthesis.</text>
</comment>
<comment type="subcellular location">
    <subcellularLocation>
        <location evidence="3 19">Cytoplasm</location>
    </subcellularLocation>
</comment>
<dbReference type="InterPro" id="IPR016166">
    <property type="entry name" value="FAD-bd_PCMH"/>
</dbReference>
<keyword evidence="7 19" id="KW-0963">Cytoplasm</keyword>
<dbReference type="InterPro" id="IPR003170">
    <property type="entry name" value="MurB"/>
</dbReference>
<name>A0A2N7PLE6_9BACT</name>
<evidence type="ECO:0000256" key="13">
    <source>
        <dbReference type="ARBA" id="ARBA00022984"/>
    </source>
</evidence>
<dbReference type="UniPathway" id="UPA00219"/>
<dbReference type="InterPro" id="IPR036635">
    <property type="entry name" value="MurB_C_sf"/>
</dbReference>
<dbReference type="NCBIfam" id="TIGR00179">
    <property type="entry name" value="murB"/>
    <property type="match status" value="1"/>
</dbReference>
<evidence type="ECO:0000256" key="3">
    <source>
        <dbReference type="ARBA" id="ARBA00004496"/>
    </source>
</evidence>
<dbReference type="Gene3D" id="3.30.43.10">
    <property type="entry name" value="Uridine Diphospho-n-acetylenolpyruvylglucosamine Reductase, domain 2"/>
    <property type="match status" value="1"/>
</dbReference>
<dbReference type="GO" id="GO:0051301">
    <property type="term" value="P:cell division"/>
    <property type="evidence" value="ECO:0007669"/>
    <property type="project" value="UniProtKB-KW"/>
</dbReference>
<protein>
    <recommendedName>
        <fullName evidence="6 19">UDP-N-acetylenolpyruvoylglucosamine reductase</fullName>
        <ecNumber evidence="5 19">1.3.1.98</ecNumber>
    </recommendedName>
    <alternativeName>
        <fullName evidence="17 19">UDP-N-acetylmuramate dehydrogenase</fullName>
    </alternativeName>
</protein>
<dbReference type="PANTHER" id="PTHR21071">
    <property type="entry name" value="UDP-N-ACETYLENOLPYRUVOYLGLUCOSAMINE REDUCTASE"/>
    <property type="match status" value="1"/>
</dbReference>
<evidence type="ECO:0000256" key="9">
    <source>
        <dbReference type="ARBA" id="ARBA00022630"/>
    </source>
</evidence>
<dbReference type="Gene3D" id="3.90.78.10">
    <property type="entry name" value="UDP-N-acetylenolpyruvoylglucosamine reductase, C-terminal domain"/>
    <property type="match status" value="1"/>
</dbReference>
<dbReference type="GO" id="GO:0009252">
    <property type="term" value="P:peptidoglycan biosynthetic process"/>
    <property type="evidence" value="ECO:0007669"/>
    <property type="project" value="UniProtKB-UniRule"/>
</dbReference>
<sequence length="314" mass="35888">MKEKKFPMKWLKALDWFLREKRIFYKEEELLSPHTTIKIGGQALRTVYPKEIKEFISLLDYLNKEEIPFYVIGGGSNLLVNDKGYQGVVVFTKFMKGIEIFKENEVLRLKILAGTKINEIIRLGYERGFGGFEFLAGVPATLGGAIRMNAGAFGKSTSLLVKKVTLYQEGEVKEIEPKENDWTYRAFKIEGIILSAELELIKAEKEEIRKNLQQVWEKRRATQPISEKTFGSVFKNPPCCYAGALIERVGLKGYQIGKVKISEKHANFIINMNGAKTEEVLSLMRLARKKVYENFNILLEPEVKFLGIEDGCLD</sequence>
<evidence type="ECO:0000256" key="14">
    <source>
        <dbReference type="ARBA" id="ARBA00023002"/>
    </source>
</evidence>
<keyword evidence="9 19" id="KW-0285">Flavoprotein</keyword>
<comment type="function">
    <text evidence="2 19">Cell wall formation.</text>
</comment>
<evidence type="ECO:0000256" key="19">
    <source>
        <dbReference type="HAMAP-Rule" id="MF_00037"/>
    </source>
</evidence>
<keyword evidence="15 19" id="KW-0131">Cell cycle</keyword>
<dbReference type="NCBIfam" id="NF010480">
    <property type="entry name" value="PRK13905.1"/>
    <property type="match status" value="1"/>
</dbReference>
<comment type="catalytic activity">
    <reaction evidence="18 19">
        <text>UDP-N-acetyl-alpha-D-muramate + NADP(+) = UDP-N-acetyl-3-O-(1-carboxyvinyl)-alpha-D-glucosamine + NADPH + H(+)</text>
        <dbReference type="Rhea" id="RHEA:12248"/>
        <dbReference type="ChEBI" id="CHEBI:15378"/>
        <dbReference type="ChEBI" id="CHEBI:57783"/>
        <dbReference type="ChEBI" id="CHEBI:58349"/>
        <dbReference type="ChEBI" id="CHEBI:68483"/>
        <dbReference type="ChEBI" id="CHEBI:70757"/>
        <dbReference type="EC" id="1.3.1.98"/>
    </reaction>
</comment>
<gene>
    <name evidence="19" type="primary">murB</name>
    <name evidence="21" type="ORF">C0197_00110</name>
</gene>
<comment type="similarity">
    <text evidence="19">Belongs to the MurB family.</text>
</comment>
<feature type="active site" evidence="19">
    <location>
        <position position="185"/>
    </location>
</feature>
<comment type="cofactor">
    <cofactor evidence="1 19">
        <name>FAD</name>
        <dbReference type="ChEBI" id="CHEBI:57692"/>
    </cofactor>
</comment>
<dbReference type="InterPro" id="IPR006094">
    <property type="entry name" value="Oxid_FAD_bind_N"/>
</dbReference>
<evidence type="ECO:0000256" key="7">
    <source>
        <dbReference type="ARBA" id="ARBA00022490"/>
    </source>
</evidence>
<dbReference type="AlphaFoldDB" id="A0A2N7PLE6"/>
<dbReference type="InterPro" id="IPR016169">
    <property type="entry name" value="FAD-bd_PCMH_sub2"/>
</dbReference>
<keyword evidence="16 19" id="KW-0961">Cell wall biogenesis/degradation</keyword>
<evidence type="ECO:0000256" key="2">
    <source>
        <dbReference type="ARBA" id="ARBA00003921"/>
    </source>
</evidence>
<evidence type="ECO:0000259" key="20">
    <source>
        <dbReference type="PROSITE" id="PS51387"/>
    </source>
</evidence>
<evidence type="ECO:0000256" key="8">
    <source>
        <dbReference type="ARBA" id="ARBA00022618"/>
    </source>
</evidence>
<accession>A0A2N7PLE6</accession>
<proteinExistence type="inferred from homology"/>
<keyword evidence="12 19" id="KW-0133">Cell shape</keyword>
<dbReference type="GO" id="GO:0071949">
    <property type="term" value="F:FAD binding"/>
    <property type="evidence" value="ECO:0007669"/>
    <property type="project" value="InterPro"/>
</dbReference>
<feature type="active site" description="Proton donor" evidence="19">
    <location>
        <position position="232"/>
    </location>
</feature>
<dbReference type="Gene3D" id="3.30.465.10">
    <property type="match status" value="1"/>
</dbReference>
<evidence type="ECO:0000256" key="4">
    <source>
        <dbReference type="ARBA" id="ARBA00004752"/>
    </source>
</evidence>
<dbReference type="SUPFAM" id="SSF56194">
    <property type="entry name" value="Uridine diphospho-N-Acetylenolpyruvylglucosamine reductase, MurB, C-terminal domain"/>
    <property type="match status" value="1"/>
</dbReference>
<feature type="domain" description="FAD-binding PCMH-type" evidence="20">
    <location>
        <begin position="39"/>
        <end position="203"/>
    </location>
</feature>
<dbReference type="EC" id="1.3.1.98" evidence="5 19"/>
<reference evidence="21 22" key="1">
    <citation type="submission" date="2018-01" db="EMBL/GenBank/DDBJ databases">
        <title>Metagenomic assembled genomes from two thermal pools in the Uzon Caldera, Kamchatka, Russia.</title>
        <authorList>
            <person name="Wilkins L."/>
            <person name="Ettinger C."/>
        </authorList>
    </citation>
    <scope>NUCLEOTIDE SEQUENCE [LARGE SCALE GENOMIC DNA]</scope>
    <source>
        <strain evidence="21">ZAV-15</strain>
    </source>
</reference>
<dbReference type="PROSITE" id="PS51387">
    <property type="entry name" value="FAD_PCMH"/>
    <property type="match status" value="1"/>
</dbReference>
<dbReference type="Proteomes" id="UP000235731">
    <property type="component" value="Unassembled WGS sequence"/>
</dbReference>
<dbReference type="PANTHER" id="PTHR21071:SF4">
    <property type="entry name" value="UDP-N-ACETYLENOLPYRUVOYLGLUCOSAMINE REDUCTASE"/>
    <property type="match status" value="1"/>
</dbReference>
<evidence type="ECO:0000256" key="12">
    <source>
        <dbReference type="ARBA" id="ARBA00022960"/>
    </source>
</evidence>
<evidence type="ECO:0000256" key="17">
    <source>
        <dbReference type="ARBA" id="ARBA00031026"/>
    </source>
</evidence>
<evidence type="ECO:0000256" key="10">
    <source>
        <dbReference type="ARBA" id="ARBA00022827"/>
    </source>
</evidence>
<evidence type="ECO:0000256" key="16">
    <source>
        <dbReference type="ARBA" id="ARBA00023316"/>
    </source>
</evidence>
<dbReference type="EMBL" id="PNIE01000004">
    <property type="protein sequence ID" value="PMP64567.1"/>
    <property type="molecule type" value="Genomic_DNA"/>
</dbReference>
<dbReference type="Pfam" id="PF01565">
    <property type="entry name" value="FAD_binding_4"/>
    <property type="match status" value="1"/>
</dbReference>
<evidence type="ECO:0000256" key="11">
    <source>
        <dbReference type="ARBA" id="ARBA00022857"/>
    </source>
</evidence>
<dbReference type="InterPro" id="IPR036318">
    <property type="entry name" value="FAD-bd_PCMH-like_sf"/>
</dbReference>
<organism evidence="21 22">
    <name type="scientific">Caldimicrobium thiodismutans</name>
    <dbReference type="NCBI Taxonomy" id="1653476"/>
    <lineage>
        <taxon>Bacteria</taxon>
        <taxon>Pseudomonadati</taxon>
        <taxon>Thermodesulfobacteriota</taxon>
        <taxon>Thermodesulfobacteria</taxon>
        <taxon>Thermodesulfobacteriales</taxon>
        <taxon>Thermodesulfobacteriaceae</taxon>
        <taxon>Caldimicrobium</taxon>
    </lineage>
</organism>
<evidence type="ECO:0000256" key="6">
    <source>
        <dbReference type="ARBA" id="ARBA00015188"/>
    </source>
</evidence>